<dbReference type="OrthoDB" id="5694214at2"/>
<dbReference type="STRING" id="652787.SAMN05216490_3204"/>
<comment type="similarity">
    <text evidence="2">Belongs to the SusD family.</text>
</comment>
<dbReference type="AlphaFoldDB" id="A0A1H1ZPV7"/>
<feature type="domain" description="SusD-like N-terminal" evidence="8">
    <location>
        <begin position="84"/>
        <end position="219"/>
    </location>
</feature>
<dbReference type="CDD" id="cd08977">
    <property type="entry name" value="SusD"/>
    <property type="match status" value="1"/>
</dbReference>
<evidence type="ECO:0000313" key="10">
    <source>
        <dbReference type="Proteomes" id="UP000199679"/>
    </source>
</evidence>
<keyword evidence="4" id="KW-0472">Membrane</keyword>
<feature type="domain" description="RagB/SusD" evidence="7">
    <location>
        <begin position="326"/>
        <end position="483"/>
    </location>
</feature>
<evidence type="ECO:0000256" key="1">
    <source>
        <dbReference type="ARBA" id="ARBA00004442"/>
    </source>
</evidence>
<dbReference type="GO" id="GO:0009279">
    <property type="term" value="C:cell outer membrane"/>
    <property type="evidence" value="ECO:0007669"/>
    <property type="project" value="UniProtKB-SubCell"/>
</dbReference>
<dbReference type="InterPro" id="IPR012944">
    <property type="entry name" value="SusD_RagB_dom"/>
</dbReference>
<evidence type="ECO:0000256" key="6">
    <source>
        <dbReference type="SAM" id="SignalP"/>
    </source>
</evidence>
<evidence type="ECO:0000256" key="2">
    <source>
        <dbReference type="ARBA" id="ARBA00006275"/>
    </source>
</evidence>
<comment type="subcellular location">
    <subcellularLocation>
        <location evidence="1">Cell outer membrane</location>
    </subcellularLocation>
</comment>
<dbReference type="PROSITE" id="PS51257">
    <property type="entry name" value="PROKAR_LIPOPROTEIN"/>
    <property type="match status" value="1"/>
</dbReference>
<dbReference type="RefSeq" id="WP_091374959.1">
    <property type="nucleotide sequence ID" value="NZ_LT629740.1"/>
</dbReference>
<sequence>MKKILIFILASLSVVGCKKALVENPAGQVVGDVALQTVAGLNAALVGAYKPLSVSYVTGFNNAAVVAVLMGSDDLTTHPASNKADLREFDQYHVSNLNDRMPTIWNGCYKSIQGANNIISNYTSTSGDAATINQILGEAYFLRAFNYYWLVRLWGPIPLITSAVYSADVLKTTVSQPADVYKLIESDLGNAIKLMGDKKLDDGRASKGSASALLADVYLTEGGWPINDNSKYALAATQALDVINNKTAYGFDLVADLPTLWLQTKEGVATSEEVFAIHNCGTCNWFNGNVLFGNSPTPGEENGWDDYFSEIAFFNNFPAGIRKDVTFHTVITLANGTTEPWQNDDVKHPYFQKFRAAVEDRTNNAGSATVPLIRYAHVLLIYAEAQARSGAVNAQAYASINAVRSRAGLAALSGLSSADFINAVINERSWEFAGEYTRWFDITRLQILPQIIAARDKSENAVIGTPQYYLPIPAADVQLDPNL</sequence>
<evidence type="ECO:0000256" key="3">
    <source>
        <dbReference type="ARBA" id="ARBA00022729"/>
    </source>
</evidence>
<evidence type="ECO:0000259" key="7">
    <source>
        <dbReference type="Pfam" id="PF07980"/>
    </source>
</evidence>
<feature type="signal peptide" evidence="6">
    <location>
        <begin position="1"/>
        <end position="20"/>
    </location>
</feature>
<protein>
    <submittedName>
        <fullName evidence="9">Starch-binding associating with outer membrane</fullName>
    </submittedName>
</protein>
<feature type="chain" id="PRO_5009267947" evidence="6">
    <location>
        <begin position="21"/>
        <end position="483"/>
    </location>
</feature>
<name>A0A1H1ZPV7_MUCMA</name>
<dbReference type="SUPFAM" id="SSF48452">
    <property type="entry name" value="TPR-like"/>
    <property type="match status" value="1"/>
</dbReference>
<organism evidence="9 10">
    <name type="scientific">Mucilaginibacter mallensis</name>
    <dbReference type="NCBI Taxonomy" id="652787"/>
    <lineage>
        <taxon>Bacteria</taxon>
        <taxon>Pseudomonadati</taxon>
        <taxon>Bacteroidota</taxon>
        <taxon>Sphingobacteriia</taxon>
        <taxon>Sphingobacteriales</taxon>
        <taxon>Sphingobacteriaceae</taxon>
        <taxon>Mucilaginibacter</taxon>
    </lineage>
</organism>
<dbReference type="InterPro" id="IPR011990">
    <property type="entry name" value="TPR-like_helical_dom_sf"/>
</dbReference>
<evidence type="ECO:0000256" key="4">
    <source>
        <dbReference type="ARBA" id="ARBA00023136"/>
    </source>
</evidence>
<dbReference type="Proteomes" id="UP000199679">
    <property type="component" value="Chromosome I"/>
</dbReference>
<dbReference type="Gene3D" id="1.25.40.390">
    <property type="match status" value="1"/>
</dbReference>
<keyword evidence="10" id="KW-1185">Reference proteome</keyword>
<dbReference type="Pfam" id="PF07980">
    <property type="entry name" value="SusD_RagB"/>
    <property type="match status" value="1"/>
</dbReference>
<evidence type="ECO:0000256" key="5">
    <source>
        <dbReference type="ARBA" id="ARBA00023237"/>
    </source>
</evidence>
<evidence type="ECO:0000259" key="8">
    <source>
        <dbReference type="Pfam" id="PF14322"/>
    </source>
</evidence>
<keyword evidence="3 6" id="KW-0732">Signal</keyword>
<evidence type="ECO:0000313" key="9">
    <source>
        <dbReference type="EMBL" id="SDT35831.1"/>
    </source>
</evidence>
<accession>A0A1H1ZPV7</accession>
<dbReference type="InterPro" id="IPR033985">
    <property type="entry name" value="SusD-like_N"/>
</dbReference>
<reference evidence="9 10" key="1">
    <citation type="submission" date="2016-10" db="EMBL/GenBank/DDBJ databases">
        <authorList>
            <person name="de Groot N.N."/>
        </authorList>
    </citation>
    <scope>NUCLEOTIDE SEQUENCE [LARGE SCALE GENOMIC DNA]</scope>
    <source>
        <strain evidence="9 10">MP1X4</strain>
    </source>
</reference>
<dbReference type="Pfam" id="PF14322">
    <property type="entry name" value="SusD-like_3"/>
    <property type="match status" value="1"/>
</dbReference>
<proteinExistence type="inferred from homology"/>
<dbReference type="EMBL" id="LT629740">
    <property type="protein sequence ID" value="SDT35831.1"/>
    <property type="molecule type" value="Genomic_DNA"/>
</dbReference>
<gene>
    <name evidence="9" type="ORF">SAMN05216490_3204</name>
</gene>
<keyword evidence="5" id="KW-0998">Cell outer membrane</keyword>